<reference evidence="4" key="2">
    <citation type="submission" date="2021-08" db="EMBL/GenBank/DDBJ databases">
        <authorList>
            <person name="Gostincar C."/>
            <person name="Sun X."/>
            <person name="Song Z."/>
            <person name="Gunde-Cimerman N."/>
        </authorList>
    </citation>
    <scope>NUCLEOTIDE SEQUENCE</scope>
    <source>
        <strain evidence="4">EXF-8016</strain>
    </source>
</reference>
<evidence type="ECO:0000313" key="4">
    <source>
        <dbReference type="EMBL" id="KAH0217792.1"/>
    </source>
</evidence>
<dbReference type="GO" id="GO:0033255">
    <property type="term" value="C:SAS acetyltransferase complex"/>
    <property type="evidence" value="ECO:0007669"/>
    <property type="project" value="InterPro"/>
</dbReference>
<feature type="compositionally biased region" description="Low complexity" evidence="2">
    <location>
        <begin position="19"/>
        <end position="32"/>
    </location>
</feature>
<feature type="coiled-coil region" evidence="1">
    <location>
        <begin position="323"/>
        <end position="355"/>
    </location>
</feature>
<feature type="compositionally biased region" description="Polar residues" evidence="2">
    <location>
        <begin position="262"/>
        <end position="272"/>
    </location>
</feature>
<gene>
    <name evidence="4" type="ORF">KCV03_g6883</name>
</gene>
<name>A0A9P8K688_AURME</name>
<evidence type="ECO:0000256" key="2">
    <source>
        <dbReference type="SAM" id="MobiDB-lite"/>
    </source>
</evidence>
<feature type="compositionally biased region" description="Pro residues" evidence="2">
    <location>
        <begin position="468"/>
        <end position="479"/>
    </location>
</feature>
<feature type="compositionally biased region" description="Basic and acidic residues" evidence="2">
    <location>
        <begin position="246"/>
        <end position="257"/>
    </location>
</feature>
<evidence type="ECO:0000256" key="1">
    <source>
        <dbReference type="SAM" id="Coils"/>
    </source>
</evidence>
<accession>A0A9P8K688</accession>
<feature type="compositionally biased region" description="Basic and acidic residues" evidence="2">
    <location>
        <begin position="195"/>
        <end position="208"/>
    </location>
</feature>
<dbReference type="Proteomes" id="UP000767238">
    <property type="component" value="Unassembled WGS sequence"/>
</dbReference>
<feature type="domain" description="Something about silencing protein 4" evidence="3">
    <location>
        <begin position="309"/>
        <end position="403"/>
    </location>
</feature>
<dbReference type="OrthoDB" id="1938992at2759"/>
<dbReference type="PANTHER" id="PTHR38422:SF1">
    <property type="entry name" value="SOMETHING ABOUT SILENCING PROTEIN 4"/>
    <property type="match status" value="1"/>
</dbReference>
<dbReference type="AlphaFoldDB" id="A0A9P8K688"/>
<feature type="region of interest" description="Disordered" evidence="2">
    <location>
        <begin position="409"/>
        <end position="489"/>
    </location>
</feature>
<evidence type="ECO:0000259" key="3">
    <source>
        <dbReference type="Pfam" id="PF15460"/>
    </source>
</evidence>
<dbReference type="InterPro" id="IPR038988">
    <property type="entry name" value="Sas4"/>
</dbReference>
<feature type="compositionally biased region" description="Low complexity" evidence="2">
    <location>
        <begin position="82"/>
        <end position="94"/>
    </location>
</feature>
<evidence type="ECO:0000313" key="5">
    <source>
        <dbReference type="Proteomes" id="UP000767238"/>
    </source>
</evidence>
<feature type="region of interest" description="Disordered" evidence="2">
    <location>
        <begin position="246"/>
        <end position="287"/>
    </location>
</feature>
<feature type="region of interest" description="Disordered" evidence="2">
    <location>
        <begin position="124"/>
        <end position="208"/>
    </location>
</feature>
<sequence length="563" mass="62119">MTPLQIWLSGGPESKRETGAAGAAGQQDSAQQHPGHAATDQSSVVEQESWSSAIKSMVNSLRPTSTRSPTRRASAKHPTPPSSKLSSTSPQPLSDHNEAVESPSQSDRPAKRLKLTLKGPKLAAVPADVGDTNATIPSPRPPVKLTLSEPHGPLLQTTNGVRKSLSVTEDSIPANTSPSATPASTLNPLQRQTRKTSERRSLRSHDEGPRLKSELAVYFPNYEDIIYDSNKEPDFITTDTIIHISDEPYDPARDPNFKSDPIVSNSKNQRASISPRKAPPSPKQRNKYNGAQVIDFSSIEKSVGHHPKDPLTDAFYFKSHRRAERKEKQLRNIEKERAMHEKAQLERLLEALQGHDWLRVMGIVSVADADAKKYESKRKYFVDEVNALLLKFKTWKDEEKRLRYEREAAAMAGDDDEEEDESESEVSSADLDASAARQLQIEASGGVKGAKDSKPGKLKSKTRTSAPVPEPVPPPPAPVPTVYREPTPEGPFVSFYSKPHLRAAALGNTRHGRTLTAFGVAIPEVEERDFALPEDYVTPEALRDNARKRRRMKRETAMDSGKA</sequence>
<dbReference type="InterPro" id="IPR029184">
    <property type="entry name" value="Sas4_dom"/>
</dbReference>
<proteinExistence type="predicted"/>
<dbReference type="GO" id="GO:0004402">
    <property type="term" value="F:histone acetyltransferase activity"/>
    <property type="evidence" value="ECO:0007669"/>
    <property type="project" value="TreeGrafter"/>
</dbReference>
<dbReference type="PANTHER" id="PTHR38422">
    <property type="entry name" value="SOMETHING ABOUT SILENCING PROTEIN 4"/>
    <property type="match status" value="1"/>
</dbReference>
<feature type="compositionally biased region" description="Polar residues" evidence="2">
    <location>
        <begin position="155"/>
        <end position="191"/>
    </location>
</feature>
<feature type="compositionally biased region" description="Acidic residues" evidence="2">
    <location>
        <begin position="413"/>
        <end position="424"/>
    </location>
</feature>
<protein>
    <recommendedName>
        <fullName evidence="3">Something about silencing protein 4 domain-containing protein</fullName>
    </recommendedName>
</protein>
<comment type="caution">
    <text evidence="4">The sequence shown here is derived from an EMBL/GenBank/DDBJ whole genome shotgun (WGS) entry which is preliminary data.</text>
</comment>
<feature type="non-terminal residue" evidence="4">
    <location>
        <position position="1"/>
    </location>
</feature>
<keyword evidence="1" id="KW-0175">Coiled coil</keyword>
<organism evidence="4 5">
    <name type="scientific">Aureobasidium melanogenum</name>
    <name type="common">Aureobasidium pullulans var. melanogenum</name>
    <dbReference type="NCBI Taxonomy" id="46634"/>
    <lineage>
        <taxon>Eukaryota</taxon>
        <taxon>Fungi</taxon>
        <taxon>Dikarya</taxon>
        <taxon>Ascomycota</taxon>
        <taxon>Pezizomycotina</taxon>
        <taxon>Dothideomycetes</taxon>
        <taxon>Dothideomycetidae</taxon>
        <taxon>Dothideales</taxon>
        <taxon>Saccotheciaceae</taxon>
        <taxon>Aureobasidium</taxon>
    </lineage>
</organism>
<feature type="compositionally biased region" description="Low complexity" evidence="2">
    <location>
        <begin position="41"/>
        <end position="52"/>
    </location>
</feature>
<feature type="compositionally biased region" description="Low complexity" evidence="2">
    <location>
        <begin position="425"/>
        <end position="436"/>
    </location>
</feature>
<dbReference type="Pfam" id="PF15460">
    <property type="entry name" value="SAS4"/>
    <property type="match status" value="1"/>
</dbReference>
<feature type="region of interest" description="Disordered" evidence="2">
    <location>
        <begin position="1"/>
        <end position="112"/>
    </location>
</feature>
<reference evidence="4" key="1">
    <citation type="journal article" date="2021" name="J Fungi (Basel)">
        <title>Virulence traits and population genomics of the black yeast Aureobasidium melanogenum.</title>
        <authorList>
            <person name="Cernosa A."/>
            <person name="Sun X."/>
            <person name="Gostincar C."/>
            <person name="Fang C."/>
            <person name="Gunde-Cimerman N."/>
            <person name="Song Z."/>
        </authorList>
    </citation>
    <scope>NUCLEOTIDE SEQUENCE</scope>
    <source>
        <strain evidence="4">EXF-8016</strain>
    </source>
</reference>
<dbReference type="EMBL" id="JAHFYH010000053">
    <property type="protein sequence ID" value="KAH0217792.1"/>
    <property type="molecule type" value="Genomic_DNA"/>
</dbReference>